<dbReference type="InterPro" id="IPR023626">
    <property type="entry name" value="Ribosomal_eL39_dom_sf"/>
</dbReference>
<dbReference type="GO" id="GO:0003735">
    <property type="term" value="F:structural constituent of ribosome"/>
    <property type="evidence" value="ECO:0007669"/>
    <property type="project" value="InterPro"/>
</dbReference>
<evidence type="ECO:0000256" key="1">
    <source>
        <dbReference type="ARBA" id="ARBA00009339"/>
    </source>
</evidence>
<dbReference type="SUPFAM" id="SSF48662">
    <property type="entry name" value="Ribosomal protein L39e"/>
    <property type="match status" value="1"/>
</dbReference>
<sequence length="51" mass="6442">MPSHKTFRIKQKLAKHQKQNRPLPQWIRLRTGNKIRYNAKRINWRRRKLHL</sequence>
<keyword evidence="2" id="KW-0689">Ribosomal protein</keyword>
<evidence type="ECO:0000256" key="6">
    <source>
        <dbReference type="SAM" id="MobiDB-lite"/>
    </source>
</evidence>
<keyword evidence="8" id="KW-1185">Reference proteome</keyword>
<dbReference type="GO" id="GO:0022625">
    <property type="term" value="C:cytosolic large ribosomal subunit"/>
    <property type="evidence" value="ECO:0007669"/>
    <property type="project" value="TreeGrafter"/>
</dbReference>
<keyword evidence="3" id="KW-0687">Ribonucleoprotein</keyword>
<evidence type="ECO:0000313" key="8">
    <source>
        <dbReference type="Proteomes" id="UP000478008"/>
    </source>
</evidence>
<dbReference type="Pfam" id="PF00832">
    <property type="entry name" value="Ribosomal_L39"/>
    <property type="match status" value="1"/>
</dbReference>
<evidence type="ECO:0000256" key="3">
    <source>
        <dbReference type="ARBA" id="ARBA00023274"/>
    </source>
</evidence>
<dbReference type="Gene3D" id="1.10.1620.10">
    <property type="entry name" value="Ribosomal protein L39e"/>
    <property type="match status" value="1"/>
</dbReference>
<comment type="similarity">
    <text evidence="1">Belongs to the eukaryotic ribosomal protein eL39 family.</text>
</comment>
<evidence type="ECO:0000256" key="4">
    <source>
        <dbReference type="ARBA" id="ARBA00035234"/>
    </source>
</evidence>
<protein>
    <recommendedName>
        <fullName evidence="4">Large ribosomal subunit protein eL39</fullName>
    </recommendedName>
    <alternativeName>
        <fullName evidence="5">60S ribosomal protein L39</fullName>
    </alternativeName>
</protein>
<accession>A0A7D9H1L3</accession>
<organism evidence="7 8">
    <name type="scientific">Dekkera bruxellensis</name>
    <name type="common">Brettanomyces custersii</name>
    <dbReference type="NCBI Taxonomy" id="5007"/>
    <lineage>
        <taxon>Eukaryota</taxon>
        <taxon>Fungi</taxon>
        <taxon>Dikarya</taxon>
        <taxon>Ascomycota</taxon>
        <taxon>Saccharomycotina</taxon>
        <taxon>Pichiomycetes</taxon>
        <taxon>Pichiales</taxon>
        <taxon>Pichiaceae</taxon>
        <taxon>Brettanomyces</taxon>
    </lineage>
</organism>
<dbReference type="GO" id="GO:0006412">
    <property type="term" value="P:translation"/>
    <property type="evidence" value="ECO:0007669"/>
    <property type="project" value="InterPro"/>
</dbReference>
<dbReference type="FunFam" id="1.10.1620.10:FF:000001">
    <property type="entry name" value="60S ribosomal protein-like L39"/>
    <property type="match status" value="1"/>
</dbReference>
<feature type="region of interest" description="Disordered" evidence="6">
    <location>
        <begin position="1"/>
        <end position="21"/>
    </location>
</feature>
<dbReference type="InterPro" id="IPR000077">
    <property type="entry name" value="Ribosomal_eL39"/>
</dbReference>
<feature type="compositionally biased region" description="Basic residues" evidence="6">
    <location>
        <begin position="1"/>
        <end position="19"/>
    </location>
</feature>
<evidence type="ECO:0000256" key="5">
    <source>
        <dbReference type="ARBA" id="ARBA00035339"/>
    </source>
</evidence>
<reference evidence="7 8" key="1">
    <citation type="submission" date="2019-07" db="EMBL/GenBank/DDBJ databases">
        <authorList>
            <person name="Friedrich A."/>
            <person name="Schacherer J."/>
        </authorList>
    </citation>
    <scope>NUCLEOTIDE SEQUENCE [LARGE SCALE GENOMIC DNA]</scope>
</reference>
<dbReference type="AlphaFoldDB" id="A0A7D9H1L3"/>
<dbReference type="Proteomes" id="UP000478008">
    <property type="component" value="Unassembled WGS sequence"/>
</dbReference>
<dbReference type="PANTHER" id="PTHR19970:SF0">
    <property type="entry name" value="LARGE RIBOSOMAL SUBUNIT PROTEIN EL39"/>
    <property type="match status" value="1"/>
</dbReference>
<dbReference type="PANTHER" id="PTHR19970">
    <property type="entry name" value="RIBOSOMAL PROTEIN L39E"/>
    <property type="match status" value="1"/>
</dbReference>
<evidence type="ECO:0000313" key="7">
    <source>
        <dbReference type="EMBL" id="VUG17529.1"/>
    </source>
</evidence>
<gene>
    <name evidence="7" type="primary">RPL39</name>
    <name evidence="7" type="ORF">DEBR0S2_09670G</name>
</gene>
<evidence type="ECO:0000256" key="2">
    <source>
        <dbReference type="ARBA" id="ARBA00022980"/>
    </source>
</evidence>
<dbReference type="EMBL" id="CABFWN010000002">
    <property type="protein sequence ID" value="VUG17529.1"/>
    <property type="molecule type" value="Genomic_DNA"/>
</dbReference>
<proteinExistence type="inferred from homology"/>
<name>A0A7D9H1L3_DEKBR</name>